<proteinExistence type="predicted"/>
<dbReference type="EMBL" id="SNYC01000003">
    <property type="protein sequence ID" value="TDQ11805.1"/>
    <property type="molecule type" value="Genomic_DNA"/>
</dbReference>
<keyword evidence="2" id="KW-1185">Reference proteome</keyword>
<gene>
    <name evidence="1" type="ORF">ATK78_0934</name>
</gene>
<accession>A0A4R6T0C6</accession>
<dbReference type="AlphaFoldDB" id="A0A4R6T0C6"/>
<reference evidence="1 2" key="1">
    <citation type="submission" date="2019-03" db="EMBL/GenBank/DDBJ databases">
        <title>Genomic Encyclopedia of Archaeal and Bacterial Type Strains, Phase II (KMG-II): from individual species to whole genera.</title>
        <authorList>
            <person name="Goeker M."/>
        </authorList>
    </citation>
    <scope>NUCLEOTIDE SEQUENCE [LARGE SCALE GENOMIC DNA]</scope>
    <source>
        <strain evidence="1 2">DSM 19035</strain>
    </source>
</reference>
<comment type="caution">
    <text evidence="1">The sequence shown here is derived from an EMBL/GenBank/DDBJ whole genome shotgun (WGS) entry which is preliminary data.</text>
</comment>
<dbReference type="OrthoDB" id="797757at2"/>
<protein>
    <submittedName>
        <fullName evidence="1">Uncharacterized protein</fullName>
    </submittedName>
</protein>
<evidence type="ECO:0000313" key="2">
    <source>
        <dbReference type="Proteomes" id="UP000295620"/>
    </source>
</evidence>
<organism evidence="1 2">
    <name type="scientific">Pedobacter metabolipauper</name>
    <dbReference type="NCBI Taxonomy" id="425513"/>
    <lineage>
        <taxon>Bacteria</taxon>
        <taxon>Pseudomonadati</taxon>
        <taxon>Bacteroidota</taxon>
        <taxon>Sphingobacteriia</taxon>
        <taxon>Sphingobacteriales</taxon>
        <taxon>Sphingobacteriaceae</taxon>
        <taxon>Pedobacter</taxon>
    </lineage>
</organism>
<dbReference type="RefSeq" id="WP_133574847.1">
    <property type="nucleotide sequence ID" value="NZ_SNYC01000003.1"/>
</dbReference>
<name>A0A4R6T0C6_9SPHI</name>
<evidence type="ECO:0000313" key="1">
    <source>
        <dbReference type="EMBL" id="TDQ11805.1"/>
    </source>
</evidence>
<dbReference type="Proteomes" id="UP000295620">
    <property type="component" value="Unassembled WGS sequence"/>
</dbReference>
<sequence>METQKDESLYEKLAGNRVPIKEASEATRAWRELHFEKLHESANLVKAFFIPMEDLKALVNLYSDCGVTGARAYIGVSNTQQQIGSSDLKLFIVPATLTEDFYNDNKNAESEEDKSSIYDFTMPCPDSCAKDNPLNSNI</sequence>